<keyword evidence="1" id="KW-0812">Transmembrane</keyword>
<keyword evidence="1" id="KW-1133">Transmembrane helix</keyword>
<evidence type="ECO:0000313" key="3">
    <source>
        <dbReference type="Proteomes" id="UP000011776"/>
    </source>
</evidence>
<comment type="caution">
    <text evidence="2">The sequence shown here is derived from an EMBL/GenBank/DDBJ whole genome shotgun (WGS) entry which is preliminary data.</text>
</comment>
<dbReference type="Proteomes" id="UP000011776">
    <property type="component" value="Unassembled WGS sequence"/>
</dbReference>
<reference evidence="2 3" key="1">
    <citation type="submission" date="2013-02" db="EMBL/GenBank/DDBJ databases">
        <authorList>
            <person name="Harkins D.M."/>
            <person name="Durkin A.S."/>
            <person name="Brinkac L.M."/>
            <person name="Haft D.H."/>
            <person name="Selengut J.D."/>
            <person name="Sanka R."/>
            <person name="DePew J."/>
            <person name="Purushe J."/>
            <person name="Tulsiani S.M."/>
            <person name="Graham G.C."/>
            <person name="Burns M.-A."/>
            <person name="Dohnt M.F."/>
            <person name="Smythe L.D."/>
            <person name="McKay D.B."/>
            <person name="Craig S.B."/>
            <person name="Vinetz J.M."/>
            <person name="Sutton G.G."/>
            <person name="Nierman W.C."/>
            <person name="Fouts D.E."/>
        </authorList>
    </citation>
    <scope>NUCLEOTIDE SEQUENCE [LARGE SCALE GENOMIC DNA]</scope>
    <source>
        <strain evidence="2 3">LT2186</strain>
    </source>
</reference>
<name>M3FQ69_LEPIR</name>
<dbReference type="EMBL" id="AFME02000313">
    <property type="protein sequence ID" value="EMG09604.1"/>
    <property type="molecule type" value="Genomic_DNA"/>
</dbReference>
<evidence type="ECO:0000256" key="1">
    <source>
        <dbReference type="SAM" id="Phobius"/>
    </source>
</evidence>
<sequence>MHSDVNTNIKKEMNVKKRFGVLKLFLHPVSFCRILYVFGIIMNLCYRI</sequence>
<gene>
    <name evidence="2" type="ORF">LEP1GSC151_3803</name>
</gene>
<dbReference type="BioCyc" id="LINT1001599:G11K9-125-MONOMER"/>
<dbReference type="AlphaFoldDB" id="M3FQ69"/>
<evidence type="ECO:0000313" key="2">
    <source>
        <dbReference type="EMBL" id="EMG09604.1"/>
    </source>
</evidence>
<feature type="transmembrane region" description="Helical" evidence="1">
    <location>
        <begin position="21"/>
        <end position="42"/>
    </location>
</feature>
<keyword evidence="1" id="KW-0472">Membrane</keyword>
<protein>
    <submittedName>
        <fullName evidence="2">Uncharacterized protein</fullName>
    </submittedName>
</protein>
<organism evidence="2 3">
    <name type="scientific">Leptospira interrogans serovar Grippotyphosa str. LT2186</name>
    <dbReference type="NCBI Taxonomy" id="1001599"/>
    <lineage>
        <taxon>Bacteria</taxon>
        <taxon>Pseudomonadati</taxon>
        <taxon>Spirochaetota</taxon>
        <taxon>Spirochaetia</taxon>
        <taxon>Leptospirales</taxon>
        <taxon>Leptospiraceae</taxon>
        <taxon>Leptospira</taxon>
    </lineage>
</organism>
<proteinExistence type="predicted"/>
<accession>M3FQ69</accession>